<proteinExistence type="predicted"/>
<organism evidence="1 2">
    <name type="scientific">Aspergillus sclerotioniger CBS 115572</name>
    <dbReference type="NCBI Taxonomy" id="1450535"/>
    <lineage>
        <taxon>Eukaryota</taxon>
        <taxon>Fungi</taxon>
        <taxon>Dikarya</taxon>
        <taxon>Ascomycota</taxon>
        <taxon>Pezizomycotina</taxon>
        <taxon>Eurotiomycetes</taxon>
        <taxon>Eurotiomycetidae</taxon>
        <taxon>Eurotiales</taxon>
        <taxon>Aspergillaceae</taxon>
        <taxon>Aspergillus</taxon>
        <taxon>Aspergillus subgen. Circumdati</taxon>
    </lineage>
</organism>
<keyword evidence="2" id="KW-1185">Reference proteome</keyword>
<gene>
    <name evidence="1" type="ORF">BO94DRAFT_584909</name>
</gene>
<sequence length="201" mass="22582">MPKFYFLSSDFDQNPELAITAKLGSLIIKTAGEEDHAYQIDELETLEFRPDSQFITRSVDASRQAQERLDNARQEDKAIFMVTGLKVATGFRLWAKVDSSTHPRITLPYLIWGRDVTSNLEISKTTGWTTQYGPVKNKVIFAMRVVKITRGDDGSYVSNDEDGGQFAKDSKQKGAAAGLEVAQVDEGMRDREFGAYSLWLE</sequence>
<evidence type="ECO:0000313" key="1">
    <source>
        <dbReference type="EMBL" id="PWY89667.1"/>
    </source>
</evidence>
<dbReference type="EMBL" id="MSFK01000011">
    <property type="protein sequence ID" value="PWY89667.1"/>
    <property type="molecule type" value="Genomic_DNA"/>
</dbReference>
<dbReference type="GeneID" id="37117805"/>
<reference evidence="1 2" key="1">
    <citation type="submission" date="2016-12" db="EMBL/GenBank/DDBJ databases">
        <title>The genomes of Aspergillus section Nigri reveals drivers in fungal speciation.</title>
        <authorList>
            <consortium name="DOE Joint Genome Institute"/>
            <person name="Vesth T.C."/>
            <person name="Nybo J."/>
            <person name="Theobald S."/>
            <person name="Brandl J."/>
            <person name="Frisvad J.C."/>
            <person name="Nielsen K.F."/>
            <person name="Lyhne E.K."/>
            <person name="Kogle M.E."/>
            <person name="Kuo A."/>
            <person name="Riley R."/>
            <person name="Clum A."/>
            <person name="Nolan M."/>
            <person name="Lipzen A."/>
            <person name="Salamov A."/>
            <person name="Henrissat B."/>
            <person name="Wiebenga A."/>
            <person name="De Vries R.P."/>
            <person name="Grigoriev I.V."/>
            <person name="Mortensen U.H."/>
            <person name="Andersen M.R."/>
            <person name="Baker S.E."/>
        </authorList>
    </citation>
    <scope>NUCLEOTIDE SEQUENCE [LARGE SCALE GENOMIC DNA]</scope>
    <source>
        <strain evidence="1 2">CBS 115572</strain>
    </source>
</reference>
<name>A0A317WWU8_9EURO</name>
<comment type="caution">
    <text evidence="1">The sequence shown here is derived from an EMBL/GenBank/DDBJ whole genome shotgun (WGS) entry which is preliminary data.</text>
</comment>
<protein>
    <submittedName>
        <fullName evidence="1">Uncharacterized protein</fullName>
    </submittedName>
</protein>
<dbReference type="OrthoDB" id="4355739at2759"/>
<accession>A0A317WWU8</accession>
<evidence type="ECO:0000313" key="2">
    <source>
        <dbReference type="Proteomes" id="UP000246702"/>
    </source>
</evidence>
<dbReference type="AlphaFoldDB" id="A0A317WWU8"/>
<dbReference type="RefSeq" id="XP_025468578.1">
    <property type="nucleotide sequence ID" value="XM_025615662.1"/>
</dbReference>
<dbReference type="Proteomes" id="UP000246702">
    <property type="component" value="Unassembled WGS sequence"/>
</dbReference>